<dbReference type="NCBIfam" id="TIGR00567">
    <property type="entry name" value="3mg"/>
    <property type="match status" value="1"/>
</dbReference>
<evidence type="ECO:0000313" key="6">
    <source>
        <dbReference type="EMBL" id="HJE50784.1"/>
    </source>
</evidence>
<dbReference type="AlphaFoldDB" id="A0A921ENE5"/>
<gene>
    <name evidence="6" type="ORF">K8V15_02180</name>
</gene>
<evidence type="ECO:0000256" key="2">
    <source>
        <dbReference type="ARBA" id="ARBA00022763"/>
    </source>
</evidence>
<dbReference type="NCBIfam" id="NF002003">
    <property type="entry name" value="PRK00802.1-3"/>
    <property type="match status" value="1"/>
</dbReference>
<name>A0A921ENE5_9ACTN</name>
<keyword evidence="6" id="KW-0326">Glycosidase</keyword>
<accession>A0A921ENE5</accession>
<dbReference type="InterPro" id="IPR036995">
    <property type="entry name" value="MPG_sf"/>
</dbReference>
<dbReference type="PANTHER" id="PTHR10429">
    <property type="entry name" value="DNA-3-METHYLADENINE GLYCOSYLASE"/>
    <property type="match status" value="1"/>
</dbReference>
<dbReference type="GO" id="GO:0006284">
    <property type="term" value="P:base-excision repair"/>
    <property type="evidence" value="ECO:0007669"/>
    <property type="project" value="InterPro"/>
</dbReference>
<dbReference type="PANTHER" id="PTHR10429:SF0">
    <property type="entry name" value="DNA-3-METHYLADENINE GLYCOSYLASE"/>
    <property type="match status" value="1"/>
</dbReference>
<dbReference type="Proteomes" id="UP000712713">
    <property type="component" value="Unassembled WGS sequence"/>
</dbReference>
<dbReference type="InterPro" id="IPR011034">
    <property type="entry name" value="Formyl_transferase-like_C_sf"/>
</dbReference>
<evidence type="ECO:0000256" key="3">
    <source>
        <dbReference type="ARBA" id="ARBA00022801"/>
    </source>
</evidence>
<dbReference type="SUPFAM" id="SSF50486">
    <property type="entry name" value="FMT C-terminal domain-like"/>
    <property type="match status" value="1"/>
</dbReference>
<dbReference type="InterPro" id="IPR003180">
    <property type="entry name" value="MPG"/>
</dbReference>
<dbReference type="GO" id="GO:0003905">
    <property type="term" value="F:alkylbase DNA N-glycosylase activity"/>
    <property type="evidence" value="ECO:0007669"/>
    <property type="project" value="InterPro"/>
</dbReference>
<evidence type="ECO:0000256" key="4">
    <source>
        <dbReference type="ARBA" id="ARBA00023204"/>
    </source>
</evidence>
<evidence type="ECO:0000256" key="5">
    <source>
        <dbReference type="HAMAP-Rule" id="MF_00527"/>
    </source>
</evidence>
<dbReference type="GO" id="GO:0003677">
    <property type="term" value="F:DNA binding"/>
    <property type="evidence" value="ECO:0007669"/>
    <property type="project" value="InterPro"/>
</dbReference>
<dbReference type="Gene3D" id="3.10.300.10">
    <property type="entry name" value="Methylpurine-DNA glycosylase (MPG)"/>
    <property type="match status" value="1"/>
</dbReference>
<sequence>MLVPPDVRFTQLPLEALKALDSVATEAKNLLGARLTVDRDGAEVTLRISEVEAYGGGYDPASHAYRGLSQRNRSMFGPPGHTYVYRHLGLHTCMNIVVGDEGVPTGILLRAGEIIDGEEPARARRLGRGVTRSAVDLAAGPARLTVALGITHADDGHPLDGSTGILLEPRTGPRPTIVSGPRIGISKAADFPLRFSIADDPTVSR</sequence>
<reference evidence="6" key="1">
    <citation type="journal article" date="2021" name="PeerJ">
        <title>Extensive microbial diversity within the chicken gut microbiome revealed by metagenomics and culture.</title>
        <authorList>
            <person name="Gilroy R."/>
            <person name="Ravi A."/>
            <person name="Getino M."/>
            <person name="Pursley I."/>
            <person name="Horton D.L."/>
            <person name="Alikhan N.F."/>
            <person name="Baker D."/>
            <person name="Gharbi K."/>
            <person name="Hall N."/>
            <person name="Watson M."/>
            <person name="Adriaenssens E.M."/>
            <person name="Foster-Nyarko E."/>
            <person name="Jarju S."/>
            <person name="Secka A."/>
            <person name="Antonio M."/>
            <person name="Oren A."/>
            <person name="Chaudhuri R.R."/>
            <person name="La Ragione R."/>
            <person name="Hildebrand F."/>
            <person name="Pallen M.J."/>
        </authorList>
    </citation>
    <scope>NUCLEOTIDE SEQUENCE</scope>
    <source>
        <strain evidence="6">ChiGjej3B3-7470</strain>
    </source>
</reference>
<organism evidence="6 7">
    <name type="scientific">Tessaracoccus flavescens</name>
    <dbReference type="NCBI Taxonomy" id="399497"/>
    <lineage>
        <taxon>Bacteria</taxon>
        <taxon>Bacillati</taxon>
        <taxon>Actinomycetota</taxon>
        <taxon>Actinomycetes</taxon>
        <taxon>Propionibacteriales</taxon>
        <taxon>Propionibacteriaceae</taxon>
        <taxon>Tessaracoccus</taxon>
    </lineage>
</organism>
<dbReference type="EMBL" id="DYZF01000051">
    <property type="protein sequence ID" value="HJE50784.1"/>
    <property type="molecule type" value="Genomic_DNA"/>
</dbReference>
<dbReference type="Pfam" id="PF02245">
    <property type="entry name" value="Pur_DNA_glyco"/>
    <property type="match status" value="1"/>
</dbReference>
<protein>
    <recommendedName>
        <fullName evidence="5">Putative 3-methyladenine DNA glycosylase</fullName>
        <ecNumber evidence="5">3.2.2.-</ecNumber>
    </recommendedName>
</protein>
<dbReference type="CDD" id="cd00540">
    <property type="entry name" value="AAG"/>
    <property type="match status" value="1"/>
</dbReference>
<dbReference type="EC" id="3.2.2.-" evidence="5"/>
<evidence type="ECO:0000256" key="1">
    <source>
        <dbReference type="ARBA" id="ARBA00009232"/>
    </source>
</evidence>
<dbReference type="HAMAP" id="MF_00527">
    <property type="entry name" value="3MGH"/>
    <property type="match status" value="1"/>
</dbReference>
<evidence type="ECO:0000313" key="7">
    <source>
        <dbReference type="Proteomes" id="UP000712713"/>
    </source>
</evidence>
<proteinExistence type="inferred from homology"/>
<reference evidence="6" key="2">
    <citation type="submission" date="2021-09" db="EMBL/GenBank/DDBJ databases">
        <authorList>
            <person name="Gilroy R."/>
        </authorList>
    </citation>
    <scope>NUCLEOTIDE SEQUENCE</scope>
    <source>
        <strain evidence="6">ChiGjej3B3-7470</strain>
    </source>
</reference>
<keyword evidence="3 5" id="KW-0378">Hydrolase</keyword>
<keyword evidence="2 5" id="KW-0227">DNA damage</keyword>
<comment type="caution">
    <text evidence="6">The sequence shown here is derived from an EMBL/GenBank/DDBJ whole genome shotgun (WGS) entry which is preliminary data.</text>
</comment>
<keyword evidence="4 5" id="KW-0234">DNA repair</keyword>
<comment type="similarity">
    <text evidence="1 5">Belongs to the DNA glycosylase MPG family.</text>
</comment>